<evidence type="ECO:0000256" key="5">
    <source>
        <dbReference type="ARBA" id="ARBA00022842"/>
    </source>
</evidence>
<dbReference type="GO" id="GO:0008934">
    <property type="term" value="F:inositol monophosphate 1-phosphatase activity"/>
    <property type="evidence" value="ECO:0007669"/>
    <property type="project" value="InterPro"/>
</dbReference>
<keyword evidence="5 6" id="KW-0460">Magnesium</keyword>
<evidence type="ECO:0000256" key="7">
    <source>
        <dbReference type="RuleBase" id="RU364068"/>
    </source>
</evidence>
<dbReference type="SUPFAM" id="SSF56655">
    <property type="entry name" value="Carbohydrate phosphatase"/>
    <property type="match status" value="1"/>
</dbReference>
<dbReference type="InterPro" id="IPR020583">
    <property type="entry name" value="Inositol_monoP_metal-BS"/>
</dbReference>
<keyword evidence="4 7" id="KW-0378">Hydrolase</keyword>
<sequence length="257" mass="28743">MLNLMLKAAYEAGCFLIENKNKLTDIKIEEKGKNDLVSDIDRGAERVIRRILREKQGIPILGEELGGKVNAEEKFIIDPLDGTTNYIHKIPYYGVSIGYEKGGEICAGVIYDPERNVTYYASENGGSFKIENGNEKKMFAKGKNIEKSIISMGFPFRANGKINKFLQLFGDFIFETHGVRRMGAASLNIANVADSVFDADIEFKLAPWDIAAGIIIAKEAGCIFRDHKGKKNYMKTGDILVANRKIYETILRMVNDV</sequence>
<dbReference type="GO" id="GO:0046872">
    <property type="term" value="F:metal ion binding"/>
    <property type="evidence" value="ECO:0007669"/>
    <property type="project" value="UniProtKB-KW"/>
</dbReference>
<feature type="binding site" evidence="6">
    <location>
        <position position="209"/>
    </location>
    <ligand>
        <name>Mg(2+)</name>
        <dbReference type="ChEBI" id="CHEBI:18420"/>
        <label>1</label>
        <note>catalytic</note>
    </ligand>
</feature>
<dbReference type="Proteomes" id="UP000282321">
    <property type="component" value="Unassembled WGS sequence"/>
</dbReference>
<dbReference type="PRINTS" id="PR00377">
    <property type="entry name" value="IMPHPHTASES"/>
</dbReference>
<dbReference type="AlphaFoldDB" id="A0A660SBN4"/>
<comment type="similarity">
    <text evidence="7">Belongs to the inositol monophosphatase superfamily.</text>
</comment>
<evidence type="ECO:0000313" key="9">
    <source>
        <dbReference type="Proteomes" id="UP000282321"/>
    </source>
</evidence>
<dbReference type="PROSITE" id="PS00629">
    <property type="entry name" value="IMP_1"/>
    <property type="match status" value="1"/>
</dbReference>
<dbReference type="PRINTS" id="PR01959">
    <property type="entry name" value="SBIMPHPHTASE"/>
</dbReference>
<dbReference type="InterPro" id="IPR022337">
    <property type="entry name" value="Inositol_monophosphatase_SuhB"/>
</dbReference>
<dbReference type="GO" id="GO:0006020">
    <property type="term" value="P:inositol metabolic process"/>
    <property type="evidence" value="ECO:0007669"/>
    <property type="project" value="TreeGrafter"/>
</dbReference>
<evidence type="ECO:0000256" key="1">
    <source>
        <dbReference type="ARBA" id="ARBA00001033"/>
    </source>
</evidence>
<dbReference type="InterPro" id="IPR000760">
    <property type="entry name" value="Inositol_monophosphatase-like"/>
</dbReference>
<accession>A0A660SBN4</accession>
<organism evidence="8 9">
    <name type="scientific">candidate division TA06 bacterium</name>
    <dbReference type="NCBI Taxonomy" id="2250710"/>
    <lineage>
        <taxon>Bacteria</taxon>
        <taxon>Bacteria division TA06</taxon>
    </lineage>
</organism>
<comment type="catalytic activity">
    <reaction evidence="1 7">
        <text>a myo-inositol phosphate + H2O = myo-inositol + phosphate</text>
        <dbReference type="Rhea" id="RHEA:24056"/>
        <dbReference type="ChEBI" id="CHEBI:15377"/>
        <dbReference type="ChEBI" id="CHEBI:17268"/>
        <dbReference type="ChEBI" id="CHEBI:43474"/>
        <dbReference type="ChEBI" id="CHEBI:84139"/>
        <dbReference type="EC" id="3.1.3.25"/>
    </reaction>
</comment>
<dbReference type="Gene3D" id="3.40.190.80">
    <property type="match status" value="1"/>
</dbReference>
<feature type="binding site" evidence="6">
    <location>
        <position position="78"/>
    </location>
    <ligand>
        <name>Mg(2+)</name>
        <dbReference type="ChEBI" id="CHEBI:18420"/>
        <label>1</label>
        <note>catalytic</note>
    </ligand>
</feature>
<comment type="caution">
    <text evidence="8">The sequence shown here is derived from an EMBL/GenBank/DDBJ whole genome shotgun (WGS) entry which is preliminary data.</text>
</comment>
<dbReference type="EMBL" id="QNBC01000002">
    <property type="protein sequence ID" value="RKX68159.1"/>
    <property type="molecule type" value="Genomic_DNA"/>
</dbReference>
<keyword evidence="3 6" id="KW-0479">Metal-binding</keyword>
<name>A0A660SBN4_UNCT6</name>
<comment type="cofactor">
    <cofactor evidence="2 6 7">
        <name>Mg(2+)</name>
        <dbReference type="ChEBI" id="CHEBI:18420"/>
    </cofactor>
</comment>
<feature type="binding site" evidence="6">
    <location>
        <position position="80"/>
    </location>
    <ligand>
        <name>Mg(2+)</name>
        <dbReference type="ChEBI" id="CHEBI:18420"/>
        <label>1</label>
        <note>catalytic</note>
    </ligand>
</feature>
<feature type="binding site" evidence="6">
    <location>
        <position position="63"/>
    </location>
    <ligand>
        <name>Mg(2+)</name>
        <dbReference type="ChEBI" id="CHEBI:18420"/>
        <label>1</label>
        <note>catalytic</note>
    </ligand>
</feature>
<evidence type="ECO:0000256" key="4">
    <source>
        <dbReference type="ARBA" id="ARBA00022801"/>
    </source>
</evidence>
<protein>
    <recommendedName>
        <fullName evidence="7">Inositol-1-monophosphatase</fullName>
        <ecNumber evidence="7">3.1.3.25</ecNumber>
    </recommendedName>
</protein>
<proteinExistence type="inferred from homology"/>
<dbReference type="PANTHER" id="PTHR20854:SF4">
    <property type="entry name" value="INOSITOL-1-MONOPHOSPHATASE-RELATED"/>
    <property type="match status" value="1"/>
</dbReference>
<feature type="binding site" evidence="6">
    <location>
        <position position="81"/>
    </location>
    <ligand>
        <name>Mg(2+)</name>
        <dbReference type="ChEBI" id="CHEBI:18420"/>
        <label>1</label>
        <note>catalytic</note>
    </ligand>
</feature>
<gene>
    <name evidence="8" type="ORF">DRP44_00340</name>
</gene>
<evidence type="ECO:0000313" key="8">
    <source>
        <dbReference type="EMBL" id="RKX68159.1"/>
    </source>
</evidence>
<dbReference type="EC" id="3.1.3.25" evidence="7"/>
<dbReference type="GO" id="GO:0007165">
    <property type="term" value="P:signal transduction"/>
    <property type="evidence" value="ECO:0007669"/>
    <property type="project" value="TreeGrafter"/>
</dbReference>
<dbReference type="InterPro" id="IPR033942">
    <property type="entry name" value="IMPase"/>
</dbReference>
<evidence type="ECO:0000256" key="3">
    <source>
        <dbReference type="ARBA" id="ARBA00022723"/>
    </source>
</evidence>
<dbReference type="Gene3D" id="3.30.540.10">
    <property type="entry name" value="Fructose-1,6-Bisphosphatase, subunit A, domain 1"/>
    <property type="match status" value="1"/>
</dbReference>
<evidence type="ECO:0000256" key="2">
    <source>
        <dbReference type="ARBA" id="ARBA00001946"/>
    </source>
</evidence>
<dbReference type="Pfam" id="PF00459">
    <property type="entry name" value="Inositol_P"/>
    <property type="match status" value="1"/>
</dbReference>
<reference evidence="8 9" key="1">
    <citation type="submission" date="2018-06" db="EMBL/GenBank/DDBJ databases">
        <title>Extensive metabolic versatility and redundancy in microbially diverse, dynamic hydrothermal sediments.</title>
        <authorList>
            <person name="Dombrowski N."/>
            <person name="Teske A."/>
            <person name="Baker B.J."/>
        </authorList>
    </citation>
    <scope>NUCLEOTIDE SEQUENCE [LARGE SCALE GENOMIC DNA]</scope>
    <source>
        <strain evidence="8">B35_G9</strain>
    </source>
</reference>
<dbReference type="CDD" id="cd01639">
    <property type="entry name" value="IMPase"/>
    <property type="match status" value="1"/>
</dbReference>
<dbReference type="PANTHER" id="PTHR20854">
    <property type="entry name" value="INOSITOL MONOPHOSPHATASE"/>
    <property type="match status" value="1"/>
</dbReference>
<evidence type="ECO:0000256" key="6">
    <source>
        <dbReference type="PIRSR" id="PIRSR600760-2"/>
    </source>
</evidence>